<keyword evidence="5" id="KW-1185">Reference proteome</keyword>
<dbReference type="SUPFAM" id="SSF48403">
    <property type="entry name" value="Ankyrin repeat"/>
    <property type="match status" value="1"/>
</dbReference>
<dbReference type="Proteomes" id="UP001152049">
    <property type="component" value="Unassembled WGS sequence"/>
</dbReference>
<evidence type="ECO:0000313" key="5">
    <source>
        <dbReference type="Proteomes" id="UP001152049"/>
    </source>
</evidence>
<organism evidence="4 5">
    <name type="scientific">Fusarium torreyae</name>
    <dbReference type="NCBI Taxonomy" id="1237075"/>
    <lineage>
        <taxon>Eukaryota</taxon>
        <taxon>Fungi</taxon>
        <taxon>Dikarya</taxon>
        <taxon>Ascomycota</taxon>
        <taxon>Pezizomycotina</taxon>
        <taxon>Sordariomycetes</taxon>
        <taxon>Hypocreomycetidae</taxon>
        <taxon>Hypocreales</taxon>
        <taxon>Nectriaceae</taxon>
        <taxon>Fusarium</taxon>
    </lineage>
</organism>
<comment type="caution">
    <text evidence="4">The sequence shown here is derived from an EMBL/GenBank/DDBJ whole genome shotgun (WGS) entry which is preliminary data.</text>
</comment>
<evidence type="ECO:0000313" key="4">
    <source>
        <dbReference type="EMBL" id="KAJ4245731.1"/>
    </source>
</evidence>
<dbReference type="InterPro" id="IPR051165">
    <property type="entry name" value="Multifunctional_ANK_Repeat"/>
</dbReference>
<feature type="repeat" description="ANK" evidence="3">
    <location>
        <begin position="166"/>
        <end position="198"/>
    </location>
</feature>
<dbReference type="PROSITE" id="PS50088">
    <property type="entry name" value="ANK_REPEAT"/>
    <property type="match status" value="1"/>
</dbReference>
<sequence>MTNYLKSFNTTEGPRFDKHDFLMLNVAAASAQLEVVRYLLDAQSSCVELHARGRSGLTAIAAASCGAYGPFERLIPQGSSFNRNEATMNLLLDRGADASDSGGYSQHWLDSFRSELPISDTAITMAARWAGSELIQRLIDGGAHVHAKVTHWTDKHIWKCSKPQVSGVTAVHTACQHANINALKGLFDRRGTVDATDMVGCRDSLGGLPLLWVSRDPMHEDIGKVSVSELRERVQQIINTREFLLEKDATTINVQDNEEYTPLH</sequence>
<dbReference type="PANTHER" id="PTHR24123">
    <property type="entry name" value="ANKYRIN REPEAT-CONTAINING"/>
    <property type="match status" value="1"/>
</dbReference>
<reference evidence="4" key="1">
    <citation type="submission" date="2022-09" db="EMBL/GenBank/DDBJ databases">
        <title>Fusarium specimens isolated from Avocado Roots.</title>
        <authorList>
            <person name="Stajich J."/>
            <person name="Roper C."/>
            <person name="Heimlech-Rivalta G."/>
        </authorList>
    </citation>
    <scope>NUCLEOTIDE SEQUENCE</scope>
    <source>
        <strain evidence="4">CF00136</strain>
    </source>
</reference>
<evidence type="ECO:0000256" key="3">
    <source>
        <dbReference type="PROSITE-ProRule" id="PRU00023"/>
    </source>
</evidence>
<dbReference type="Gene3D" id="1.25.40.20">
    <property type="entry name" value="Ankyrin repeat-containing domain"/>
    <property type="match status" value="1"/>
</dbReference>
<keyword evidence="1" id="KW-0677">Repeat</keyword>
<dbReference type="SMART" id="SM00248">
    <property type="entry name" value="ANK"/>
    <property type="match status" value="4"/>
</dbReference>
<dbReference type="AlphaFoldDB" id="A0A9W8RJQ8"/>
<proteinExistence type="predicted"/>
<name>A0A9W8RJQ8_9HYPO</name>
<evidence type="ECO:0000256" key="2">
    <source>
        <dbReference type="ARBA" id="ARBA00023043"/>
    </source>
</evidence>
<protein>
    <recommendedName>
        <fullName evidence="6">Ankyrin repeat protein</fullName>
    </recommendedName>
</protein>
<dbReference type="EMBL" id="JAOQAZ010000045">
    <property type="protein sequence ID" value="KAJ4245731.1"/>
    <property type="molecule type" value="Genomic_DNA"/>
</dbReference>
<gene>
    <name evidence="4" type="ORF">NW762_013855</name>
</gene>
<evidence type="ECO:0000256" key="1">
    <source>
        <dbReference type="ARBA" id="ARBA00022737"/>
    </source>
</evidence>
<dbReference type="InterPro" id="IPR036770">
    <property type="entry name" value="Ankyrin_rpt-contain_sf"/>
</dbReference>
<evidence type="ECO:0008006" key="6">
    <source>
        <dbReference type="Google" id="ProtNLM"/>
    </source>
</evidence>
<dbReference type="PANTHER" id="PTHR24123:SF33">
    <property type="entry name" value="PROTEIN HOS4"/>
    <property type="match status" value="1"/>
</dbReference>
<keyword evidence="2 3" id="KW-0040">ANK repeat</keyword>
<accession>A0A9W8RJQ8</accession>
<dbReference type="OrthoDB" id="823504at2759"/>
<dbReference type="InterPro" id="IPR002110">
    <property type="entry name" value="Ankyrin_rpt"/>
</dbReference>